<evidence type="ECO:0000313" key="4">
    <source>
        <dbReference type="Proteomes" id="UP000185766"/>
    </source>
</evidence>
<evidence type="ECO:0000256" key="1">
    <source>
        <dbReference type="HAMAP-Rule" id="MF_02062"/>
    </source>
</evidence>
<dbReference type="PANTHER" id="PTHR36178">
    <property type="entry name" value="SLR0625 PROTEIN"/>
    <property type="match status" value="1"/>
</dbReference>
<organism evidence="3 4">
    <name type="scientific">Atopomonas hussainii</name>
    <dbReference type="NCBI Taxonomy" id="1429083"/>
    <lineage>
        <taxon>Bacteria</taxon>
        <taxon>Pseudomonadati</taxon>
        <taxon>Pseudomonadota</taxon>
        <taxon>Gammaproteobacteria</taxon>
        <taxon>Pseudomonadales</taxon>
        <taxon>Pseudomonadaceae</taxon>
        <taxon>Atopomonas</taxon>
    </lineage>
</organism>
<comment type="function">
    <text evidence="1">Catalyzes the sodium-dependent transport of glutamate.</text>
</comment>
<sequence length="402" mass="42006">MPEQINLGGAMGLALAIIALWLGMAVNARVGFLERYNIPAAVTGGLLISLVLSLLQALAGLQVQFDLALRDLLLIVFFSTIGLSARLRALLVGGRALALMLLLAVAFLLLQNVVGVGMAVAFDTHPAYGLIGGSISLVGGHGTALSWGQVFADELGLEDAAGLGMMFATAGLITGGLCGGPLGAWLIKRHNLSSTEKTVEMAHIEAHGTLTYLINVPDFMRALFLVALCFGVGAQVNDWLIGYNVRLPGFLTAMLMGIVMANVLDASGVKLDTRPVDLMGAISLQLFLGLSMISMPLLELRSAFGAVFLVMLLQSVLIVAFTVLVIFRALGRDYDAACISAGFIGMGLGATPVGIANMNAITDKFGPSSKAFLVIPLLGAFFIDIANASVVQFLLGLPLFSG</sequence>
<dbReference type="GO" id="GO:0015501">
    <property type="term" value="F:glutamate:sodium symporter activity"/>
    <property type="evidence" value="ECO:0007669"/>
    <property type="project" value="UniProtKB-UniRule"/>
</dbReference>
<dbReference type="GO" id="GO:0015813">
    <property type="term" value="P:L-glutamate transmembrane transport"/>
    <property type="evidence" value="ECO:0007669"/>
    <property type="project" value="UniProtKB-UniRule"/>
</dbReference>
<gene>
    <name evidence="1" type="primary">gltS</name>
    <name evidence="3" type="ORF">SAMN05216214_101167</name>
</gene>
<dbReference type="EMBL" id="FOAS01000001">
    <property type="protein sequence ID" value="SEK23162.1"/>
    <property type="molecule type" value="Genomic_DNA"/>
</dbReference>
<dbReference type="Proteomes" id="UP000185766">
    <property type="component" value="Unassembled WGS sequence"/>
</dbReference>
<feature type="transmembrane region" description="Helical" evidence="1">
    <location>
        <begin position="276"/>
        <end position="298"/>
    </location>
</feature>
<keyword evidence="1" id="KW-0739">Sodium transport</keyword>
<feature type="transmembrane region" description="Helical" evidence="1">
    <location>
        <begin position="334"/>
        <end position="355"/>
    </location>
</feature>
<dbReference type="PANTHER" id="PTHR36178:SF1">
    <property type="entry name" value="SODIUM_GLUTAMATE SYMPORTER"/>
    <property type="match status" value="1"/>
</dbReference>
<feature type="transmembrane region" description="Helical" evidence="1">
    <location>
        <begin position="97"/>
        <end position="122"/>
    </location>
</feature>
<accession>A0A1H7FFG2</accession>
<keyword evidence="1" id="KW-0813">Transport</keyword>
<keyword evidence="1" id="KW-1133">Transmembrane helix</keyword>
<feature type="transmembrane region" description="Helical" evidence="1">
    <location>
        <begin position="67"/>
        <end position="85"/>
    </location>
</feature>
<keyword evidence="1" id="KW-0406">Ion transport</keyword>
<keyword evidence="1" id="KW-0769">Symport</keyword>
<evidence type="ECO:0000313" key="3">
    <source>
        <dbReference type="EMBL" id="SEK23162.1"/>
    </source>
</evidence>
<dbReference type="AlphaFoldDB" id="A0A1H7FFG2"/>
<feature type="transmembrane region" description="Helical" evidence="1">
    <location>
        <begin position="6"/>
        <end position="26"/>
    </location>
</feature>
<keyword evidence="1" id="KW-0812">Transmembrane</keyword>
<keyword evidence="1" id="KW-0472">Membrane</keyword>
<feature type="transmembrane region" description="Helical" evidence="1">
    <location>
        <begin position="163"/>
        <end position="187"/>
    </location>
</feature>
<evidence type="ECO:0000256" key="2">
    <source>
        <dbReference type="NCBIfam" id="TIGR00210"/>
    </source>
</evidence>
<dbReference type="Pfam" id="PF03616">
    <property type="entry name" value="Glt_symporter"/>
    <property type="match status" value="1"/>
</dbReference>
<reference evidence="3 4" key="1">
    <citation type="submission" date="2016-10" db="EMBL/GenBank/DDBJ databases">
        <authorList>
            <person name="de Groot N.N."/>
        </authorList>
    </citation>
    <scope>NUCLEOTIDE SEQUENCE [LARGE SCALE GENOMIC DNA]</scope>
    <source>
        <strain evidence="3 4">JCM 19513</strain>
    </source>
</reference>
<feature type="transmembrane region" description="Helical" evidence="1">
    <location>
        <begin position="247"/>
        <end position="264"/>
    </location>
</feature>
<dbReference type="STRING" id="1429083.GCA_001885685_02384"/>
<keyword evidence="1" id="KW-1003">Cell membrane</keyword>
<dbReference type="GO" id="GO:0005886">
    <property type="term" value="C:plasma membrane"/>
    <property type="evidence" value="ECO:0007669"/>
    <property type="project" value="UniProtKB-SubCell"/>
</dbReference>
<keyword evidence="1" id="KW-0997">Cell inner membrane</keyword>
<proteinExistence type="inferred from homology"/>
<feature type="transmembrane region" description="Helical" evidence="1">
    <location>
        <begin position="304"/>
        <end position="327"/>
    </location>
</feature>
<keyword evidence="1" id="KW-0915">Sodium</keyword>
<keyword evidence="4" id="KW-1185">Reference proteome</keyword>
<dbReference type="NCBIfam" id="TIGR00210">
    <property type="entry name" value="gltS"/>
    <property type="match status" value="1"/>
</dbReference>
<protein>
    <recommendedName>
        <fullName evidence="1 2">Sodium/glutamate symporter</fullName>
    </recommendedName>
</protein>
<comment type="subcellular location">
    <subcellularLocation>
        <location evidence="1">Cell inner membrane</location>
        <topology evidence="1">Multi-pass membrane protein</topology>
    </subcellularLocation>
</comment>
<dbReference type="HAMAP" id="MF_02062">
    <property type="entry name" value="GltS"/>
    <property type="match status" value="1"/>
</dbReference>
<keyword evidence="1" id="KW-0029">Amino-acid transport</keyword>
<feature type="transmembrane region" description="Helical" evidence="1">
    <location>
        <begin position="375"/>
        <end position="400"/>
    </location>
</feature>
<name>A0A1H7FFG2_9GAMM</name>
<feature type="transmembrane region" description="Helical" evidence="1">
    <location>
        <begin position="38"/>
        <end position="61"/>
    </location>
</feature>
<dbReference type="InterPro" id="IPR004445">
    <property type="entry name" value="GltS"/>
</dbReference>
<comment type="similarity">
    <text evidence="1">Belongs to the glutamate:Na(+) symporter (ESS) (TC 2.A.27) family.</text>
</comment>